<protein>
    <submittedName>
        <fullName evidence="1">Uncharacterized protein</fullName>
    </submittedName>
</protein>
<evidence type="ECO:0000313" key="2">
    <source>
        <dbReference type="Proteomes" id="UP000309848"/>
    </source>
</evidence>
<keyword evidence="2" id="KW-1185">Reference proteome</keyword>
<name>A0A4S1WAZ8_9SPHN</name>
<accession>A0A4S1WAZ8</accession>
<sequence>MTEAQLQFLQLAPGIIAFAENTAAHQMASMLHCSTVFPKGSPDVLADRALHCAAPQGRLKQSLIAEDKEGER</sequence>
<dbReference type="EMBL" id="SRXU01000007">
    <property type="protein sequence ID" value="TGX39979.1"/>
    <property type="molecule type" value="Genomic_DNA"/>
</dbReference>
<comment type="caution">
    <text evidence="1">The sequence shown here is derived from an EMBL/GenBank/DDBJ whole genome shotgun (WGS) entry which is preliminary data.</text>
</comment>
<reference evidence="1 2" key="1">
    <citation type="submission" date="2019-04" db="EMBL/GenBank/DDBJ databases">
        <title>Sphingomonas psychrotolerans sp. nov., isolated from soil in the Tianshan Mountains, Xinjiang, China.</title>
        <authorList>
            <person name="Luo Y."/>
            <person name="Sheng H."/>
        </authorList>
    </citation>
    <scope>NUCLEOTIDE SEQUENCE [LARGE SCALE GENOMIC DNA]</scope>
    <source>
        <strain evidence="1 2">KIS18-15</strain>
    </source>
</reference>
<proteinExistence type="predicted"/>
<dbReference type="Proteomes" id="UP000309848">
    <property type="component" value="Unassembled WGS sequence"/>
</dbReference>
<dbReference type="RefSeq" id="WP_135986534.1">
    <property type="nucleotide sequence ID" value="NZ_JAASQM010000001.1"/>
</dbReference>
<gene>
    <name evidence="1" type="ORF">E5A74_15470</name>
</gene>
<organism evidence="1 2">
    <name type="scientific">Sphingomonas naasensis</name>
    <dbReference type="NCBI Taxonomy" id="1344951"/>
    <lineage>
        <taxon>Bacteria</taxon>
        <taxon>Pseudomonadati</taxon>
        <taxon>Pseudomonadota</taxon>
        <taxon>Alphaproteobacteria</taxon>
        <taxon>Sphingomonadales</taxon>
        <taxon>Sphingomonadaceae</taxon>
        <taxon>Sphingomonas</taxon>
    </lineage>
</organism>
<evidence type="ECO:0000313" key="1">
    <source>
        <dbReference type="EMBL" id="TGX39979.1"/>
    </source>
</evidence>
<dbReference type="AlphaFoldDB" id="A0A4S1WAZ8"/>